<dbReference type="InterPro" id="IPR041490">
    <property type="entry name" value="KstR2_TetR_C"/>
</dbReference>
<protein>
    <submittedName>
        <fullName evidence="8">AcrR family transcriptional regulator</fullName>
    </submittedName>
</protein>
<dbReference type="Proteomes" id="UP000529795">
    <property type="component" value="Unassembled WGS sequence"/>
</dbReference>
<evidence type="ECO:0000256" key="4">
    <source>
        <dbReference type="ARBA" id="ARBA00023163"/>
    </source>
</evidence>
<evidence type="ECO:0000313" key="8">
    <source>
        <dbReference type="EMBL" id="MBB4155721.1"/>
    </source>
</evidence>
<proteinExistence type="predicted"/>
<dbReference type="Gene3D" id="1.10.357.10">
    <property type="entry name" value="Tetracycline Repressor, domain 2"/>
    <property type="match status" value="1"/>
</dbReference>
<evidence type="ECO:0000256" key="6">
    <source>
        <dbReference type="SAM" id="MobiDB-lite"/>
    </source>
</evidence>
<dbReference type="SUPFAM" id="SSF48498">
    <property type="entry name" value="Tetracyclin repressor-like, C-terminal domain"/>
    <property type="match status" value="1"/>
</dbReference>
<sequence>MSDETSGKPAPSRIGQRRSAARSDKRASYQAKRHEIAEAAKRVFNRLGFERASLAAVAEEMGIDRASLYYYVSSKEQLFDEIVRTVVERNADMAKKIENSNISPRRKLRDLIVMLMTSYGEHYPLFYIYIRENLSHVSDARSEWSQEMRRVNRATTDSMVAIIEEGYADKSFRNLGPSTIVASGIFGVIGWTHRWFRPDRSGTNATEIGRIYAEMVLGGLEDPYV</sequence>
<evidence type="ECO:0000256" key="5">
    <source>
        <dbReference type="PROSITE-ProRule" id="PRU00335"/>
    </source>
</evidence>
<evidence type="ECO:0000256" key="2">
    <source>
        <dbReference type="ARBA" id="ARBA00023015"/>
    </source>
</evidence>
<keyword evidence="9" id="KW-1185">Reference proteome</keyword>
<dbReference type="EMBL" id="JACIEV010000022">
    <property type="protein sequence ID" value="MBB4155721.1"/>
    <property type="molecule type" value="Genomic_DNA"/>
</dbReference>
<evidence type="ECO:0000313" key="9">
    <source>
        <dbReference type="Proteomes" id="UP000529795"/>
    </source>
</evidence>
<evidence type="ECO:0000256" key="3">
    <source>
        <dbReference type="ARBA" id="ARBA00023125"/>
    </source>
</evidence>
<keyword evidence="3 5" id="KW-0238">DNA-binding</keyword>
<name>A0A840FFP0_9SPHN</name>
<dbReference type="GO" id="GO:0003700">
    <property type="term" value="F:DNA-binding transcription factor activity"/>
    <property type="evidence" value="ECO:0007669"/>
    <property type="project" value="TreeGrafter"/>
</dbReference>
<dbReference type="InterPro" id="IPR009057">
    <property type="entry name" value="Homeodomain-like_sf"/>
</dbReference>
<dbReference type="InterPro" id="IPR050109">
    <property type="entry name" value="HTH-type_TetR-like_transc_reg"/>
</dbReference>
<dbReference type="Gene3D" id="1.10.10.60">
    <property type="entry name" value="Homeodomain-like"/>
    <property type="match status" value="1"/>
</dbReference>
<feature type="region of interest" description="Disordered" evidence="6">
    <location>
        <begin position="1"/>
        <end position="28"/>
    </location>
</feature>
<dbReference type="PANTHER" id="PTHR30055">
    <property type="entry name" value="HTH-TYPE TRANSCRIPTIONAL REGULATOR RUTR"/>
    <property type="match status" value="1"/>
</dbReference>
<dbReference type="PROSITE" id="PS50977">
    <property type="entry name" value="HTH_TETR_2"/>
    <property type="match status" value="1"/>
</dbReference>
<dbReference type="RefSeq" id="WP_183987459.1">
    <property type="nucleotide sequence ID" value="NZ_JACIEV010000022.1"/>
</dbReference>
<gene>
    <name evidence="8" type="ORF">GGQ80_003646</name>
</gene>
<evidence type="ECO:0000259" key="7">
    <source>
        <dbReference type="PROSITE" id="PS50977"/>
    </source>
</evidence>
<evidence type="ECO:0000256" key="1">
    <source>
        <dbReference type="ARBA" id="ARBA00022491"/>
    </source>
</evidence>
<dbReference type="InterPro" id="IPR036271">
    <property type="entry name" value="Tet_transcr_reg_TetR-rel_C_sf"/>
</dbReference>
<organism evidence="8 9">
    <name type="scientific">Sphingomonas jinjuensis</name>
    <dbReference type="NCBI Taxonomy" id="535907"/>
    <lineage>
        <taxon>Bacteria</taxon>
        <taxon>Pseudomonadati</taxon>
        <taxon>Pseudomonadota</taxon>
        <taxon>Alphaproteobacteria</taxon>
        <taxon>Sphingomonadales</taxon>
        <taxon>Sphingomonadaceae</taxon>
        <taxon>Sphingomonas</taxon>
    </lineage>
</organism>
<dbReference type="AlphaFoldDB" id="A0A840FFP0"/>
<reference evidence="8 9" key="1">
    <citation type="submission" date="2020-08" db="EMBL/GenBank/DDBJ databases">
        <title>Genomic Encyclopedia of Type Strains, Phase IV (KMG-IV): sequencing the most valuable type-strain genomes for metagenomic binning, comparative biology and taxonomic classification.</title>
        <authorList>
            <person name="Goeker M."/>
        </authorList>
    </citation>
    <scope>NUCLEOTIDE SEQUENCE [LARGE SCALE GENOMIC DNA]</scope>
    <source>
        <strain evidence="8 9">YC6723</strain>
    </source>
</reference>
<dbReference type="GO" id="GO:0000976">
    <property type="term" value="F:transcription cis-regulatory region binding"/>
    <property type="evidence" value="ECO:0007669"/>
    <property type="project" value="TreeGrafter"/>
</dbReference>
<dbReference type="PRINTS" id="PR00455">
    <property type="entry name" value="HTHTETR"/>
</dbReference>
<accession>A0A840FFP0</accession>
<dbReference type="InterPro" id="IPR001647">
    <property type="entry name" value="HTH_TetR"/>
</dbReference>
<feature type="domain" description="HTH tetR-type" evidence="7">
    <location>
        <begin position="30"/>
        <end position="90"/>
    </location>
</feature>
<dbReference type="Pfam" id="PF17932">
    <property type="entry name" value="TetR_C_24"/>
    <property type="match status" value="1"/>
</dbReference>
<dbReference type="SUPFAM" id="SSF46689">
    <property type="entry name" value="Homeodomain-like"/>
    <property type="match status" value="1"/>
</dbReference>
<comment type="caution">
    <text evidence="8">The sequence shown here is derived from an EMBL/GenBank/DDBJ whole genome shotgun (WGS) entry which is preliminary data.</text>
</comment>
<feature type="DNA-binding region" description="H-T-H motif" evidence="5">
    <location>
        <begin position="53"/>
        <end position="72"/>
    </location>
</feature>
<dbReference type="Pfam" id="PF00440">
    <property type="entry name" value="TetR_N"/>
    <property type="match status" value="1"/>
</dbReference>
<keyword evidence="4" id="KW-0804">Transcription</keyword>
<dbReference type="PANTHER" id="PTHR30055:SF175">
    <property type="entry name" value="HTH-TYPE TRANSCRIPTIONAL REPRESSOR KSTR2"/>
    <property type="match status" value="1"/>
</dbReference>
<keyword evidence="2" id="KW-0805">Transcription regulation</keyword>
<keyword evidence="1" id="KW-0678">Repressor</keyword>